<dbReference type="InterPro" id="IPR000873">
    <property type="entry name" value="AMP-dep_synth/lig_dom"/>
</dbReference>
<feature type="transmembrane region" description="Helical" evidence="4">
    <location>
        <begin position="878"/>
        <end position="908"/>
    </location>
</feature>
<keyword evidence="4" id="KW-0812">Transmembrane</keyword>
<feature type="transmembrane region" description="Helical" evidence="4">
    <location>
        <begin position="680"/>
        <end position="703"/>
    </location>
</feature>
<evidence type="ECO:0000259" key="5">
    <source>
        <dbReference type="PROSITE" id="PS50075"/>
    </source>
</evidence>
<dbReference type="PANTHER" id="PTHR45527:SF1">
    <property type="entry name" value="FATTY ACID SYNTHASE"/>
    <property type="match status" value="1"/>
</dbReference>
<feature type="domain" description="Carrier" evidence="5">
    <location>
        <begin position="534"/>
        <end position="613"/>
    </location>
</feature>
<proteinExistence type="predicted"/>
<keyword evidence="7" id="KW-1185">Reference proteome</keyword>
<accession>A0ABW4P8R0</accession>
<dbReference type="Gene3D" id="1.10.1200.10">
    <property type="entry name" value="ACP-like"/>
    <property type="match status" value="1"/>
</dbReference>
<keyword evidence="4" id="KW-1133">Transmembrane helix</keyword>
<dbReference type="InterPro" id="IPR012728">
    <property type="entry name" value="Pls/PosA_C"/>
</dbReference>
<keyword evidence="4" id="KW-0472">Membrane</keyword>
<organism evidence="6 7">
    <name type="scientific">Rhodococcus gannanensis</name>
    <dbReference type="NCBI Taxonomy" id="1960308"/>
    <lineage>
        <taxon>Bacteria</taxon>
        <taxon>Bacillati</taxon>
        <taxon>Actinomycetota</taxon>
        <taxon>Actinomycetes</taxon>
        <taxon>Mycobacteriales</taxon>
        <taxon>Nocardiaceae</taxon>
        <taxon>Rhodococcus</taxon>
    </lineage>
</organism>
<feature type="transmembrane region" description="Helical" evidence="4">
    <location>
        <begin position="1125"/>
        <end position="1146"/>
    </location>
</feature>
<dbReference type="InterPro" id="IPR010071">
    <property type="entry name" value="AA_adenyl_dom"/>
</dbReference>
<dbReference type="InterPro" id="IPR042099">
    <property type="entry name" value="ANL_N_sf"/>
</dbReference>
<dbReference type="PROSITE" id="PS50075">
    <property type="entry name" value="CARRIER"/>
    <property type="match status" value="1"/>
</dbReference>
<dbReference type="InterPro" id="IPR020845">
    <property type="entry name" value="AMP-binding_CS"/>
</dbReference>
<evidence type="ECO:0000256" key="1">
    <source>
        <dbReference type="ARBA" id="ARBA00022450"/>
    </source>
</evidence>
<dbReference type="SUPFAM" id="SSF51161">
    <property type="entry name" value="Trimeric LpxA-like enzymes"/>
    <property type="match status" value="3"/>
</dbReference>
<name>A0ABW4P8R0_9NOCA</name>
<feature type="transmembrane region" description="Helical" evidence="4">
    <location>
        <begin position="914"/>
        <end position="937"/>
    </location>
</feature>
<dbReference type="Gene3D" id="3.40.50.12780">
    <property type="entry name" value="N-terminal domain of ligase-like"/>
    <property type="match status" value="1"/>
</dbReference>
<evidence type="ECO:0000256" key="4">
    <source>
        <dbReference type="SAM" id="Phobius"/>
    </source>
</evidence>
<feature type="region of interest" description="Disordered" evidence="3">
    <location>
        <begin position="608"/>
        <end position="639"/>
    </location>
</feature>
<dbReference type="Pfam" id="PF13193">
    <property type="entry name" value="AMP-binding_C"/>
    <property type="match status" value="1"/>
</dbReference>
<keyword evidence="1" id="KW-0596">Phosphopantetheine</keyword>
<dbReference type="PANTHER" id="PTHR45527">
    <property type="entry name" value="NONRIBOSOMAL PEPTIDE SYNTHETASE"/>
    <property type="match status" value="1"/>
</dbReference>
<dbReference type="InterPro" id="IPR025110">
    <property type="entry name" value="AMP-bd_C"/>
</dbReference>
<dbReference type="InterPro" id="IPR036736">
    <property type="entry name" value="ACP-like_sf"/>
</dbReference>
<evidence type="ECO:0000256" key="2">
    <source>
        <dbReference type="ARBA" id="ARBA00022553"/>
    </source>
</evidence>
<dbReference type="SUPFAM" id="SSF47336">
    <property type="entry name" value="ACP-like"/>
    <property type="match status" value="1"/>
</dbReference>
<dbReference type="Pfam" id="PF00550">
    <property type="entry name" value="PP-binding"/>
    <property type="match status" value="1"/>
</dbReference>
<dbReference type="SUPFAM" id="SSF56801">
    <property type="entry name" value="Acetyl-CoA synthetase-like"/>
    <property type="match status" value="1"/>
</dbReference>
<protein>
    <submittedName>
        <fullName evidence="6">Pls/PosA family non-ribosomal peptide synthetase</fullName>
    </submittedName>
</protein>
<dbReference type="NCBIfam" id="TIGR02353">
    <property type="entry name" value="NRPS_term_dom"/>
    <property type="match status" value="1"/>
</dbReference>
<dbReference type="EMBL" id="JBHUFB010000012">
    <property type="protein sequence ID" value="MFD1813795.1"/>
    <property type="molecule type" value="Genomic_DNA"/>
</dbReference>
<dbReference type="Pfam" id="PF00501">
    <property type="entry name" value="AMP-binding"/>
    <property type="match status" value="1"/>
</dbReference>
<dbReference type="InterPro" id="IPR006162">
    <property type="entry name" value="Ppantetheine_attach_site"/>
</dbReference>
<dbReference type="InterPro" id="IPR045851">
    <property type="entry name" value="AMP-bd_C_sf"/>
</dbReference>
<feature type="compositionally biased region" description="Pro residues" evidence="3">
    <location>
        <begin position="616"/>
        <end position="634"/>
    </location>
</feature>
<dbReference type="Gene3D" id="3.30.300.30">
    <property type="match status" value="1"/>
</dbReference>
<sequence>MVHWDDTAPTAPFDVSTIRRVVEQDTRRRMEHVFEASYARTPDATALECEGARYTYADLEWHANQLAHHLIHLGAGVGSRVAILLDRSPHTYVTLLAALKAGAAFVPIDPGAPADRIEYILGDASVDLLVTTSSFADRLVGTEVPWLPLDTETRAIAEQPSTRPRLHIAHRDPAAYIIYTSGSTGRPKGVEVSQSSICNFLDVVPSVYDVRPTDRVYQGMTISFDFSIEEIWPTWAVGATIVAGPTDAGRLGGELADFLDDNAVSMLYCVPTLLATIPRDLPQLRSILVGGEACPRELVDRWGRAGRRILNTYGPTEATVTATWCELLPGRPVTIGIPLPTYSVVILDEQRRPVPDGGVGEICIGGPGVARGYVGRPDLTADRFVEREVWGRRERIYRTGDLGRTTPDRQIEYLGRADDEVKIRGHRVDLGEIESVLLVDVAIASAVVALVDVGGVQQLAAWVVPMPGTDPAEVDAAVARLRHETGMRLPTYMIPTFLDVVDELPTMPSGKVARAQLPAPTGRRLAAPTGAIVDPVGPAEHRLRALWAALLGQAEEQVSVDANFFTDLGGHSLAAAQLVTRLRETGLHTGAGIRDVYAHPTVRTMAAALPGAGGTTPPPGLPPARPEGPRPDGPGPVGDLPVRRAGAVQALFVLTVLLVVTFPVSIVYDMHGGQPSFDALVDLLIATVPAYLGVRWVLPVLLIRPLSAGIEPGRYRLWGAVYVRLWMIDQLMALAPTPVLSGSALLPAFLRALGARVGSDTHIGTSSISFPKMLTIGSGASIGYNTDLRGWRVDGREVVVGPVVVGDGAHVATNCALEPGTTVGDGAMLGDQSVLTDGHTVPAGQRWAGSPPAPVTSLDPRVETMAAAGPARRWTAGLLMLTAAGVVTLETIAVLTLVPSLVLVWTVLLEFGMIASFLATLASGFVYVVSVCLAVAVGKRLVLPSLPVGTFEAASGLGVRKWIADSLLEMSLLYTNTLYATLYTAPWLRMLGVKVGRGAEVSTASHIDPDLLTIGDGSFVADMASLGGTTYCNGRMAFAPTIIGTRAFVGNAAVLPSGTVTGDGSLIGVLTVPPTSGVPADTSWLGNPAFPLPARQDSGDYDERVTYTPDRGTVSHRLWVEFFRVVLPPTLVGVSLYFYLLGLSLVARATSLTWTVLSAPAFALATALGVVLFAAAVKQNLVGTYRPRVEPLWARFVRRSEFATGLYESAAVPVLLGRLVGTPYLPMMLRWFGVRMGRRVWMATTFLTEFDLVHVGDDAAVGPGVSLQTHLFEDRVMKMSTVTVGAGATVGTRAVVLYDAVVGDGAELAALSLLMKGDVLPSDTRWQGIPAQAVGP</sequence>
<dbReference type="PROSITE" id="PS00455">
    <property type="entry name" value="AMP_BINDING"/>
    <property type="match status" value="1"/>
</dbReference>
<comment type="caution">
    <text evidence="6">The sequence shown here is derived from an EMBL/GenBank/DDBJ whole genome shotgun (WGS) entry which is preliminary data.</text>
</comment>
<evidence type="ECO:0000313" key="6">
    <source>
        <dbReference type="EMBL" id="MFD1813795.1"/>
    </source>
</evidence>
<dbReference type="NCBIfam" id="TIGR01733">
    <property type="entry name" value="AA-adenyl-dom"/>
    <property type="match status" value="1"/>
</dbReference>
<evidence type="ECO:0000256" key="3">
    <source>
        <dbReference type="SAM" id="MobiDB-lite"/>
    </source>
</evidence>
<feature type="transmembrane region" description="Helical" evidence="4">
    <location>
        <begin position="647"/>
        <end position="668"/>
    </location>
</feature>
<dbReference type="CDD" id="cd05930">
    <property type="entry name" value="A_NRPS"/>
    <property type="match status" value="1"/>
</dbReference>
<dbReference type="RefSeq" id="WP_378486284.1">
    <property type="nucleotide sequence ID" value="NZ_JBHUFB010000012.1"/>
</dbReference>
<reference evidence="7" key="1">
    <citation type="journal article" date="2019" name="Int. J. Syst. Evol. Microbiol.">
        <title>The Global Catalogue of Microorganisms (GCM) 10K type strain sequencing project: providing services to taxonomists for standard genome sequencing and annotation.</title>
        <authorList>
            <consortium name="The Broad Institute Genomics Platform"/>
            <consortium name="The Broad Institute Genome Sequencing Center for Infectious Disease"/>
            <person name="Wu L."/>
            <person name="Ma J."/>
        </authorList>
    </citation>
    <scope>NUCLEOTIDE SEQUENCE [LARGE SCALE GENOMIC DNA]</scope>
    <source>
        <strain evidence="7">DT72</strain>
    </source>
</reference>
<dbReference type="Proteomes" id="UP001597286">
    <property type="component" value="Unassembled WGS sequence"/>
</dbReference>
<evidence type="ECO:0000313" key="7">
    <source>
        <dbReference type="Proteomes" id="UP001597286"/>
    </source>
</evidence>
<dbReference type="PROSITE" id="PS00012">
    <property type="entry name" value="PHOSPHOPANTETHEINE"/>
    <property type="match status" value="1"/>
</dbReference>
<dbReference type="InterPro" id="IPR011004">
    <property type="entry name" value="Trimer_LpxA-like_sf"/>
</dbReference>
<dbReference type="Gene3D" id="2.160.10.10">
    <property type="entry name" value="Hexapeptide repeat proteins"/>
    <property type="match status" value="3"/>
</dbReference>
<keyword evidence="2" id="KW-0597">Phosphoprotein</keyword>
<feature type="transmembrane region" description="Helical" evidence="4">
    <location>
        <begin position="1152"/>
        <end position="1177"/>
    </location>
</feature>
<dbReference type="InterPro" id="IPR009081">
    <property type="entry name" value="PP-bd_ACP"/>
</dbReference>
<gene>
    <name evidence="6" type="ORF">ACFSJG_16370</name>
</gene>